<comment type="caution">
    <text evidence="9">The sequence shown here is derived from an EMBL/GenBank/DDBJ whole genome shotgun (WGS) entry which is preliminary data.</text>
</comment>
<evidence type="ECO:0000313" key="10">
    <source>
        <dbReference type="Proteomes" id="UP000602050"/>
    </source>
</evidence>
<keyword evidence="3" id="KW-1003">Cell membrane</keyword>
<dbReference type="PANTHER" id="PTHR43163">
    <property type="entry name" value="DIPEPTIDE TRANSPORT SYSTEM PERMEASE PROTEIN DPPB-RELATED"/>
    <property type="match status" value="1"/>
</dbReference>
<feature type="transmembrane region" description="Helical" evidence="7">
    <location>
        <begin position="190"/>
        <end position="211"/>
    </location>
</feature>
<dbReference type="InterPro" id="IPR000515">
    <property type="entry name" value="MetI-like"/>
</dbReference>
<gene>
    <name evidence="9" type="ORF">GCM10010978_18190</name>
</gene>
<dbReference type="EMBL" id="BMEV01000030">
    <property type="protein sequence ID" value="GFZ76830.1"/>
    <property type="molecule type" value="Genomic_DNA"/>
</dbReference>
<keyword evidence="4 7" id="KW-0812">Transmembrane</keyword>
<dbReference type="RefSeq" id="WP_188392086.1">
    <property type="nucleotide sequence ID" value="NZ_BMEV01000030.1"/>
</dbReference>
<sequence length="330" mass="36546">MKTKLISKIILHKLAKFTFVLGGVTVLTFIILSYSPIDPIRAYIGADMLVVSEEQKEAIADYWGINDSKWQQFINWFSAIIQGDFGTSLLYRQDVLTIIKERFTASIWLMGTAWVLSGIVGFTFGLLAGMKEGSWIDWIIKNYCYLIASTPAFWVGILLVMCFSVWLPIFPVGLAAPIGMESENVTILDRIYHLVLPVLTLTIVGVANIALHTREKLIELLKSPYIRFARAQGLSGFRLIGNHAIRNISLPAISLHFASFGHLFGGAILAEQVFSYPGLGTTIVQAGLQSDVPLLLGIVIFSTIFVFLGNVLADILYVIVDPRMRESEAG</sequence>
<reference evidence="9" key="1">
    <citation type="journal article" date="2014" name="Int. J. Syst. Evol. Microbiol.">
        <title>Complete genome sequence of Corynebacterium casei LMG S-19264T (=DSM 44701T), isolated from a smear-ripened cheese.</title>
        <authorList>
            <consortium name="US DOE Joint Genome Institute (JGI-PGF)"/>
            <person name="Walter F."/>
            <person name="Albersmeier A."/>
            <person name="Kalinowski J."/>
            <person name="Ruckert C."/>
        </authorList>
    </citation>
    <scope>NUCLEOTIDE SEQUENCE</scope>
    <source>
        <strain evidence="9">CGMCC 1.12360</strain>
    </source>
</reference>
<name>A0A8J2TJR8_9BACI</name>
<dbReference type="PANTHER" id="PTHR43163:SF6">
    <property type="entry name" value="DIPEPTIDE TRANSPORT SYSTEM PERMEASE PROTEIN DPPB-RELATED"/>
    <property type="match status" value="1"/>
</dbReference>
<evidence type="ECO:0000256" key="3">
    <source>
        <dbReference type="ARBA" id="ARBA00022475"/>
    </source>
</evidence>
<dbReference type="PROSITE" id="PS50928">
    <property type="entry name" value="ABC_TM1"/>
    <property type="match status" value="1"/>
</dbReference>
<dbReference type="AlphaFoldDB" id="A0A8J2TJR8"/>
<evidence type="ECO:0000256" key="1">
    <source>
        <dbReference type="ARBA" id="ARBA00004651"/>
    </source>
</evidence>
<dbReference type="SUPFAM" id="SSF161098">
    <property type="entry name" value="MetI-like"/>
    <property type="match status" value="1"/>
</dbReference>
<feature type="transmembrane region" description="Helical" evidence="7">
    <location>
        <begin position="107"/>
        <end position="130"/>
    </location>
</feature>
<evidence type="ECO:0000256" key="2">
    <source>
        <dbReference type="ARBA" id="ARBA00022448"/>
    </source>
</evidence>
<feature type="transmembrane region" description="Helical" evidence="7">
    <location>
        <begin position="248"/>
        <end position="274"/>
    </location>
</feature>
<dbReference type="InterPro" id="IPR035906">
    <property type="entry name" value="MetI-like_sf"/>
</dbReference>
<evidence type="ECO:0000256" key="6">
    <source>
        <dbReference type="ARBA" id="ARBA00023136"/>
    </source>
</evidence>
<feature type="transmembrane region" description="Helical" evidence="7">
    <location>
        <begin position="142"/>
        <end position="170"/>
    </location>
</feature>
<evidence type="ECO:0000313" key="9">
    <source>
        <dbReference type="EMBL" id="GFZ76830.1"/>
    </source>
</evidence>
<dbReference type="Proteomes" id="UP000602050">
    <property type="component" value="Unassembled WGS sequence"/>
</dbReference>
<keyword evidence="10" id="KW-1185">Reference proteome</keyword>
<feature type="domain" description="ABC transmembrane type-1" evidence="8">
    <location>
        <begin position="103"/>
        <end position="317"/>
    </location>
</feature>
<feature type="transmembrane region" description="Helical" evidence="7">
    <location>
        <begin position="294"/>
        <end position="320"/>
    </location>
</feature>
<dbReference type="CDD" id="cd06261">
    <property type="entry name" value="TM_PBP2"/>
    <property type="match status" value="1"/>
</dbReference>
<keyword evidence="6 7" id="KW-0472">Membrane</keyword>
<dbReference type="GO" id="GO:0055085">
    <property type="term" value="P:transmembrane transport"/>
    <property type="evidence" value="ECO:0007669"/>
    <property type="project" value="InterPro"/>
</dbReference>
<feature type="transmembrane region" description="Helical" evidence="7">
    <location>
        <begin position="14"/>
        <end position="34"/>
    </location>
</feature>
<accession>A0A8J2TJR8</accession>
<protein>
    <submittedName>
        <fullName evidence="9">ABC transporter permease</fullName>
    </submittedName>
</protein>
<proteinExistence type="inferred from homology"/>
<keyword evidence="5 7" id="KW-1133">Transmembrane helix</keyword>
<evidence type="ECO:0000256" key="4">
    <source>
        <dbReference type="ARBA" id="ARBA00022692"/>
    </source>
</evidence>
<evidence type="ECO:0000259" key="8">
    <source>
        <dbReference type="PROSITE" id="PS50928"/>
    </source>
</evidence>
<evidence type="ECO:0000256" key="5">
    <source>
        <dbReference type="ARBA" id="ARBA00022989"/>
    </source>
</evidence>
<keyword evidence="2 7" id="KW-0813">Transport</keyword>
<evidence type="ECO:0000256" key="7">
    <source>
        <dbReference type="RuleBase" id="RU363032"/>
    </source>
</evidence>
<comment type="similarity">
    <text evidence="7">Belongs to the binding-protein-dependent transport system permease family.</text>
</comment>
<dbReference type="GO" id="GO:0005886">
    <property type="term" value="C:plasma membrane"/>
    <property type="evidence" value="ECO:0007669"/>
    <property type="project" value="UniProtKB-SubCell"/>
</dbReference>
<dbReference type="Gene3D" id="1.10.3720.10">
    <property type="entry name" value="MetI-like"/>
    <property type="match status" value="1"/>
</dbReference>
<organism evidence="9 10">
    <name type="scientific">Compostibacillus humi</name>
    <dbReference type="NCBI Taxonomy" id="1245525"/>
    <lineage>
        <taxon>Bacteria</taxon>
        <taxon>Bacillati</taxon>
        <taxon>Bacillota</taxon>
        <taxon>Bacilli</taxon>
        <taxon>Bacillales</taxon>
        <taxon>Bacillaceae</taxon>
        <taxon>Compostibacillus</taxon>
    </lineage>
</organism>
<comment type="subcellular location">
    <subcellularLocation>
        <location evidence="1 7">Cell membrane</location>
        <topology evidence="1 7">Multi-pass membrane protein</topology>
    </subcellularLocation>
</comment>
<dbReference type="Pfam" id="PF00528">
    <property type="entry name" value="BPD_transp_1"/>
    <property type="match status" value="1"/>
</dbReference>
<reference evidence="9" key="2">
    <citation type="submission" date="2020-09" db="EMBL/GenBank/DDBJ databases">
        <authorList>
            <person name="Sun Q."/>
            <person name="Zhou Y."/>
        </authorList>
    </citation>
    <scope>NUCLEOTIDE SEQUENCE</scope>
    <source>
        <strain evidence="9">CGMCC 1.12360</strain>
    </source>
</reference>